<organism evidence="2 3">
    <name type="scientific">Caerostris darwini</name>
    <dbReference type="NCBI Taxonomy" id="1538125"/>
    <lineage>
        <taxon>Eukaryota</taxon>
        <taxon>Metazoa</taxon>
        <taxon>Ecdysozoa</taxon>
        <taxon>Arthropoda</taxon>
        <taxon>Chelicerata</taxon>
        <taxon>Arachnida</taxon>
        <taxon>Araneae</taxon>
        <taxon>Araneomorphae</taxon>
        <taxon>Entelegynae</taxon>
        <taxon>Araneoidea</taxon>
        <taxon>Araneidae</taxon>
        <taxon>Caerostris</taxon>
    </lineage>
</organism>
<proteinExistence type="predicted"/>
<evidence type="ECO:0000256" key="1">
    <source>
        <dbReference type="SAM" id="MobiDB-lite"/>
    </source>
</evidence>
<evidence type="ECO:0000313" key="3">
    <source>
        <dbReference type="Proteomes" id="UP001054837"/>
    </source>
</evidence>
<evidence type="ECO:0000313" key="2">
    <source>
        <dbReference type="EMBL" id="GIX69479.1"/>
    </source>
</evidence>
<keyword evidence="3" id="KW-1185">Reference proteome</keyword>
<accession>A0AAV4MF85</accession>
<feature type="region of interest" description="Disordered" evidence="1">
    <location>
        <begin position="62"/>
        <end position="94"/>
    </location>
</feature>
<protein>
    <submittedName>
        <fullName evidence="2">Uncharacterized protein</fullName>
    </submittedName>
</protein>
<dbReference type="Proteomes" id="UP001054837">
    <property type="component" value="Unassembled WGS sequence"/>
</dbReference>
<dbReference type="AlphaFoldDB" id="A0AAV4MF85"/>
<comment type="caution">
    <text evidence="2">The sequence shown here is derived from an EMBL/GenBank/DDBJ whole genome shotgun (WGS) entry which is preliminary data.</text>
</comment>
<dbReference type="EMBL" id="BPLQ01000276">
    <property type="protein sequence ID" value="GIX69479.1"/>
    <property type="molecule type" value="Genomic_DNA"/>
</dbReference>
<gene>
    <name evidence="2" type="ORF">CDAR_487941</name>
</gene>
<reference evidence="2 3" key="1">
    <citation type="submission" date="2021-06" db="EMBL/GenBank/DDBJ databases">
        <title>Caerostris darwini draft genome.</title>
        <authorList>
            <person name="Kono N."/>
            <person name="Arakawa K."/>
        </authorList>
    </citation>
    <scope>NUCLEOTIDE SEQUENCE [LARGE SCALE GENOMIC DNA]</scope>
</reference>
<name>A0AAV4MF85_9ARAC</name>
<sequence>MPGQFSHMTCKSSAPASEVPLGWCSGLWYHRLQVRIQAWNFNKVFTFSHHLHGSGSSLAYLQEPRGTPVNHRGGGGIGTMPSAPLILRSSGDHF</sequence>